<evidence type="ECO:0000313" key="3">
    <source>
        <dbReference type="EMBL" id="RPA79702.1"/>
    </source>
</evidence>
<organism evidence="3 4">
    <name type="scientific">Ascobolus immersus RN42</name>
    <dbReference type="NCBI Taxonomy" id="1160509"/>
    <lineage>
        <taxon>Eukaryota</taxon>
        <taxon>Fungi</taxon>
        <taxon>Dikarya</taxon>
        <taxon>Ascomycota</taxon>
        <taxon>Pezizomycotina</taxon>
        <taxon>Pezizomycetes</taxon>
        <taxon>Pezizales</taxon>
        <taxon>Ascobolaceae</taxon>
        <taxon>Ascobolus</taxon>
    </lineage>
</organism>
<dbReference type="EMBL" id="ML119696">
    <property type="protein sequence ID" value="RPA79702.1"/>
    <property type="molecule type" value="Genomic_DNA"/>
</dbReference>
<keyword evidence="2" id="KW-0812">Transmembrane</keyword>
<gene>
    <name evidence="3" type="ORF">BJ508DRAFT_139681</name>
</gene>
<feature type="compositionally biased region" description="Polar residues" evidence="1">
    <location>
        <begin position="189"/>
        <end position="200"/>
    </location>
</feature>
<dbReference type="AlphaFoldDB" id="A0A3N4I0R5"/>
<accession>A0A3N4I0R5</accession>
<keyword evidence="2" id="KW-1133">Transmembrane helix</keyword>
<feature type="region of interest" description="Disordered" evidence="1">
    <location>
        <begin position="1"/>
        <end position="205"/>
    </location>
</feature>
<feature type="compositionally biased region" description="Polar residues" evidence="1">
    <location>
        <begin position="271"/>
        <end position="280"/>
    </location>
</feature>
<evidence type="ECO:0000256" key="1">
    <source>
        <dbReference type="SAM" id="MobiDB-lite"/>
    </source>
</evidence>
<evidence type="ECO:0000313" key="4">
    <source>
        <dbReference type="Proteomes" id="UP000275078"/>
    </source>
</evidence>
<sequence>MRLSSPPKNVHPPQTPTPSQTLRPTQNAPPPARQRRPPRPNDVPLATRPPRRPLLPPGNTERLLPRRRVRRRTAHAASPLRTRDQLDTLDSTLDRDHPPPRSLLTPDSDTHTDPTPSSPPLSPTPITTKNLGRLLTETHTPRPISPISEHPIESPLSSHLVESPLPWDGPDSSDDASSRPVSLGPPLTPFSQTKSTPSSSHHADEALDEVDPDDFLDDPDSFHRLSLLLIQLKSEAQAAISSTISSTTMQVADQLLEIISRPTSPMRANTLEFQSLNAPPTSDGGVRRRKPPSMSIDTGGGGKHPAGGRPGQRRSRSMADDMFRSILRSASQHRGDGVISPISREGSPRVWTRGVGVMTPPLTGENDESKRISRVGTMPELKEDVEGEEGKEQAEEPGEVLERMITEILGIGEARREEERVAGVVVWLLGLGLTWMVVGGNVRLNVDSARRLKGKLRVVESVGYGGKWWGRVKNVEVNGMCMLLVSFWAGLGFGCFFFAYLS</sequence>
<feature type="compositionally biased region" description="Gly residues" evidence="1">
    <location>
        <begin position="298"/>
        <end position="310"/>
    </location>
</feature>
<feature type="region of interest" description="Disordered" evidence="1">
    <location>
        <begin position="271"/>
        <end position="316"/>
    </location>
</feature>
<proteinExistence type="predicted"/>
<feature type="compositionally biased region" description="Basic and acidic residues" evidence="1">
    <location>
        <begin position="81"/>
        <end position="99"/>
    </location>
</feature>
<protein>
    <submittedName>
        <fullName evidence="3">Uncharacterized protein</fullName>
    </submittedName>
</protein>
<dbReference type="Proteomes" id="UP000275078">
    <property type="component" value="Unassembled WGS sequence"/>
</dbReference>
<keyword evidence="4" id="KW-1185">Reference proteome</keyword>
<evidence type="ECO:0000256" key="2">
    <source>
        <dbReference type="SAM" id="Phobius"/>
    </source>
</evidence>
<name>A0A3N4I0R5_ASCIM</name>
<feature type="transmembrane region" description="Helical" evidence="2">
    <location>
        <begin position="481"/>
        <end position="501"/>
    </location>
</feature>
<keyword evidence="2" id="KW-0472">Membrane</keyword>
<feature type="compositionally biased region" description="Basic residues" evidence="1">
    <location>
        <begin position="65"/>
        <end position="74"/>
    </location>
</feature>
<reference evidence="3 4" key="1">
    <citation type="journal article" date="2018" name="Nat. Ecol. Evol.">
        <title>Pezizomycetes genomes reveal the molecular basis of ectomycorrhizal truffle lifestyle.</title>
        <authorList>
            <person name="Murat C."/>
            <person name="Payen T."/>
            <person name="Noel B."/>
            <person name="Kuo A."/>
            <person name="Morin E."/>
            <person name="Chen J."/>
            <person name="Kohler A."/>
            <person name="Krizsan K."/>
            <person name="Balestrini R."/>
            <person name="Da Silva C."/>
            <person name="Montanini B."/>
            <person name="Hainaut M."/>
            <person name="Levati E."/>
            <person name="Barry K.W."/>
            <person name="Belfiori B."/>
            <person name="Cichocki N."/>
            <person name="Clum A."/>
            <person name="Dockter R.B."/>
            <person name="Fauchery L."/>
            <person name="Guy J."/>
            <person name="Iotti M."/>
            <person name="Le Tacon F."/>
            <person name="Lindquist E.A."/>
            <person name="Lipzen A."/>
            <person name="Malagnac F."/>
            <person name="Mello A."/>
            <person name="Molinier V."/>
            <person name="Miyauchi S."/>
            <person name="Poulain J."/>
            <person name="Riccioni C."/>
            <person name="Rubini A."/>
            <person name="Sitrit Y."/>
            <person name="Splivallo R."/>
            <person name="Traeger S."/>
            <person name="Wang M."/>
            <person name="Zifcakova L."/>
            <person name="Wipf D."/>
            <person name="Zambonelli A."/>
            <person name="Paolocci F."/>
            <person name="Nowrousian M."/>
            <person name="Ottonello S."/>
            <person name="Baldrian P."/>
            <person name="Spatafora J.W."/>
            <person name="Henrissat B."/>
            <person name="Nagy L.G."/>
            <person name="Aury J.M."/>
            <person name="Wincker P."/>
            <person name="Grigoriev I.V."/>
            <person name="Bonfante P."/>
            <person name="Martin F.M."/>
        </authorList>
    </citation>
    <scope>NUCLEOTIDE SEQUENCE [LARGE SCALE GENOMIC DNA]</scope>
    <source>
        <strain evidence="3 4">RN42</strain>
    </source>
</reference>
<feature type="transmembrane region" description="Helical" evidence="2">
    <location>
        <begin position="424"/>
        <end position="446"/>
    </location>
</feature>